<evidence type="ECO:0000313" key="2">
    <source>
        <dbReference type="Proteomes" id="UP001054945"/>
    </source>
</evidence>
<protein>
    <recommendedName>
        <fullName evidence="3">Pvs-trna-like protein</fullName>
    </recommendedName>
</protein>
<comment type="caution">
    <text evidence="1">The sequence shown here is derived from an EMBL/GenBank/DDBJ whole genome shotgun (WGS) entry which is preliminary data.</text>
</comment>
<accession>A0AAV4S934</accession>
<organism evidence="1 2">
    <name type="scientific">Caerostris extrusa</name>
    <name type="common">Bark spider</name>
    <name type="synonym">Caerostris bankana</name>
    <dbReference type="NCBI Taxonomy" id="172846"/>
    <lineage>
        <taxon>Eukaryota</taxon>
        <taxon>Metazoa</taxon>
        <taxon>Ecdysozoa</taxon>
        <taxon>Arthropoda</taxon>
        <taxon>Chelicerata</taxon>
        <taxon>Arachnida</taxon>
        <taxon>Araneae</taxon>
        <taxon>Araneomorphae</taxon>
        <taxon>Entelegynae</taxon>
        <taxon>Araneoidea</taxon>
        <taxon>Araneidae</taxon>
        <taxon>Caerostris</taxon>
    </lineage>
</organism>
<gene>
    <name evidence="1" type="ORF">CEXT_634421</name>
</gene>
<keyword evidence="2" id="KW-1185">Reference proteome</keyword>
<dbReference type="AlphaFoldDB" id="A0AAV4S934"/>
<feature type="non-terminal residue" evidence="1">
    <location>
        <position position="34"/>
    </location>
</feature>
<name>A0AAV4S934_CAEEX</name>
<evidence type="ECO:0000313" key="1">
    <source>
        <dbReference type="EMBL" id="GIY31013.1"/>
    </source>
</evidence>
<dbReference type="EMBL" id="BPLR01009309">
    <property type="protein sequence ID" value="GIY31013.1"/>
    <property type="molecule type" value="Genomic_DNA"/>
</dbReference>
<evidence type="ECO:0008006" key="3">
    <source>
        <dbReference type="Google" id="ProtNLM"/>
    </source>
</evidence>
<sequence>MGSRSNNNELTTYVYCLDPVEDGPIYPLSSLIVP</sequence>
<proteinExistence type="predicted"/>
<reference evidence="1 2" key="1">
    <citation type="submission" date="2021-06" db="EMBL/GenBank/DDBJ databases">
        <title>Caerostris extrusa draft genome.</title>
        <authorList>
            <person name="Kono N."/>
            <person name="Arakawa K."/>
        </authorList>
    </citation>
    <scope>NUCLEOTIDE SEQUENCE [LARGE SCALE GENOMIC DNA]</scope>
</reference>
<dbReference type="Proteomes" id="UP001054945">
    <property type="component" value="Unassembled WGS sequence"/>
</dbReference>